<dbReference type="Proteomes" id="UP000030982">
    <property type="component" value="Unassembled WGS sequence"/>
</dbReference>
<proteinExistence type="predicted"/>
<dbReference type="OrthoDB" id="4930352at2"/>
<keyword evidence="3" id="KW-1185">Reference proteome</keyword>
<sequence length="188" mass="18804">MRIHLRRILALLGGVLLLFFGAGMTAAQASSPHFKPGGSPVCTVTYSSGGTSATTTCTGTMAGLGNADVQVDLSTSGTAVYQCQNGGGNIAPGQNRVLVGPAPSQPLVIPAGEIKNGNLTFTSNPSVLTAPATVTGAQAGCPNNNWTGVNPVVSVTSITLTIEQPPGTTIFMCTASGTRLSGSVPLTC</sequence>
<dbReference type="RefSeq" id="WP_043119833.1">
    <property type="nucleotide sequence ID" value="NZ_JTDL01000036.1"/>
</dbReference>
<evidence type="ECO:0000313" key="3">
    <source>
        <dbReference type="Proteomes" id="UP000030982"/>
    </source>
</evidence>
<feature type="signal peptide" evidence="1">
    <location>
        <begin position="1"/>
        <end position="29"/>
    </location>
</feature>
<dbReference type="AlphaFoldDB" id="A0A0B2AT40"/>
<gene>
    <name evidence="2" type="ORF">LK10_02335</name>
</gene>
<protein>
    <recommendedName>
        <fullName evidence="4">Ig-like domain-containing protein</fullName>
    </recommendedName>
</protein>
<organism evidence="2 3">
    <name type="scientific">Sinomonas humi</name>
    <dbReference type="NCBI Taxonomy" id="1338436"/>
    <lineage>
        <taxon>Bacteria</taxon>
        <taxon>Bacillati</taxon>
        <taxon>Actinomycetota</taxon>
        <taxon>Actinomycetes</taxon>
        <taxon>Micrococcales</taxon>
        <taxon>Micrococcaceae</taxon>
        <taxon>Sinomonas</taxon>
    </lineage>
</organism>
<dbReference type="EMBL" id="JTDL01000036">
    <property type="protein sequence ID" value="KHL05128.1"/>
    <property type="molecule type" value="Genomic_DNA"/>
</dbReference>
<comment type="caution">
    <text evidence="2">The sequence shown here is derived from an EMBL/GenBank/DDBJ whole genome shotgun (WGS) entry which is preliminary data.</text>
</comment>
<keyword evidence="1" id="KW-0732">Signal</keyword>
<evidence type="ECO:0008006" key="4">
    <source>
        <dbReference type="Google" id="ProtNLM"/>
    </source>
</evidence>
<reference evidence="2 3" key="1">
    <citation type="submission" date="2014-09" db="EMBL/GenBank/DDBJ databases">
        <title>Genome sequence of Sinomonas sp. MUSC 117.</title>
        <authorList>
            <person name="Lee L.-H."/>
        </authorList>
    </citation>
    <scope>NUCLEOTIDE SEQUENCE [LARGE SCALE GENOMIC DNA]</scope>
    <source>
        <strain evidence="2 3">MUSC 117</strain>
    </source>
</reference>
<name>A0A0B2AT40_9MICC</name>
<feature type="chain" id="PRO_5002085876" description="Ig-like domain-containing protein" evidence="1">
    <location>
        <begin position="30"/>
        <end position="188"/>
    </location>
</feature>
<evidence type="ECO:0000256" key="1">
    <source>
        <dbReference type="SAM" id="SignalP"/>
    </source>
</evidence>
<accession>A0A0B2AT40</accession>
<evidence type="ECO:0000313" key="2">
    <source>
        <dbReference type="EMBL" id="KHL05128.1"/>
    </source>
</evidence>